<dbReference type="InterPro" id="IPR025166">
    <property type="entry name" value="Integrase_DNA_bind_dom"/>
</dbReference>
<keyword evidence="2" id="KW-0229">DNA integration</keyword>
<dbReference type="InterPro" id="IPR011010">
    <property type="entry name" value="DNA_brk_join_enz"/>
</dbReference>
<reference evidence="6 7" key="1">
    <citation type="submission" date="2018-11" db="EMBL/GenBank/DDBJ databases">
        <title>The first complete genome of Serratia liquefaciens isolated from metalophyte plant revel distinctness adaptive mechanisms in an extreme habitat.</title>
        <authorList>
            <person name="Caneschi W.L."/>
            <person name="Sanchez A.B."/>
            <person name="Felestrino E.B."/>
            <person name="Assis R.A.B."/>
            <person name="Lemes C.G.C."/>
            <person name="Cordeiro I.F."/>
            <person name="Fonseca N.P."/>
            <person name="Villa M."/>
            <person name="Vieira I.T."/>
            <person name="Moraes L.A."/>
            <person name="Kamino L.H.Y."/>
            <person name="do Carmo F."/>
            <person name="Garcia C.M."/>
            <person name="Almeida N.F."/>
            <person name="Silva R.S."/>
            <person name="Ferro J.A."/>
            <person name="Ferro M.I.T."/>
            <person name="Varani A.M."/>
            <person name="Ferreira R.M."/>
            <person name="dos Santos V.L."/>
            <person name="Silva U.C."/>
            <person name="Setubal J.C."/>
            <person name="Moreira L.M."/>
        </authorList>
    </citation>
    <scope>NUCLEOTIDE SEQUENCE [LARGE SCALE GENOMIC DNA]</scope>
    <source>
        <strain evidence="6 7">FG3</strain>
    </source>
</reference>
<comment type="similarity">
    <text evidence="1">Belongs to the 'phage' integrase family.</text>
</comment>
<keyword evidence="3" id="KW-0238">DNA-binding</keyword>
<evidence type="ECO:0000256" key="4">
    <source>
        <dbReference type="ARBA" id="ARBA00023172"/>
    </source>
</evidence>
<evidence type="ECO:0000313" key="6">
    <source>
        <dbReference type="EMBL" id="QDL32424.1"/>
    </source>
</evidence>
<dbReference type="Pfam" id="PF00589">
    <property type="entry name" value="Phage_integrase"/>
    <property type="match status" value="1"/>
</dbReference>
<organism evidence="6 7">
    <name type="scientific">Serratia liquefaciens</name>
    <dbReference type="NCBI Taxonomy" id="614"/>
    <lineage>
        <taxon>Bacteria</taxon>
        <taxon>Pseudomonadati</taxon>
        <taxon>Pseudomonadota</taxon>
        <taxon>Gammaproteobacteria</taxon>
        <taxon>Enterobacterales</taxon>
        <taxon>Yersiniaceae</taxon>
        <taxon>Serratia</taxon>
    </lineage>
</organism>
<dbReference type="SUPFAM" id="SSF56349">
    <property type="entry name" value="DNA breaking-rejoining enzymes"/>
    <property type="match status" value="1"/>
</dbReference>
<name>A0A515CW92_SERLI</name>
<keyword evidence="4" id="KW-0233">DNA recombination</keyword>
<dbReference type="GO" id="GO:0003677">
    <property type="term" value="F:DNA binding"/>
    <property type="evidence" value="ECO:0007669"/>
    <property type="project" value="UniProtKB-KW"/>
</dbReference>
<dbReference type="PROSITE" id="PS51898">
    <property type="entry name" value="TYR_RECOMBINASE"/>
    <property type="match status" value="1"/>
</dbReference>
<dbReference type="InterPro" id="IPR010998">
    <property type="entry name" value="Integrase_recombinase_N"/>
</dbReference>
<dbReference type="GO" id="GO:0006310">
    <property type="term" value="P:DNA recombination"/>
    <property type="evidence" value="ECO:0007669"/>
    <property type="project" value="UniProtKB-KW"/>
</dbReference>
<feature type="domain" description="Tyr recombinase" evidence="5">
    <location>
        <begin position="204"/>
        <end position="385"/>
    </location>
</feature>
<dbReference type="GO" id="GO:0015074">
    <property type="term" value="P:DNA integration"/>
    <property type="evidence" value="ECO:0007669"/>
    <property type="project" value="UniProtKB-KW"/>
</dbReference>
<dbReference type="EMBL" id="CP033893">
    <property type="protein sequence ID" value="QDL32424.1"/>
    <property type="molecule type" value="Genomic_DNA"/>
</dbReference>
<dbReference type="Gene3D" id="1.10.443.10">
    <property type="entry name" value="Intergrase catalytic core"/>
    <property type="match status" value="1"/>
</dbReference>
<dbReference type="Pfam" id="PF13356">
    <property type="entry name" value="Arm-DNA-bind_3"/>
    <property type="match status" value="1"/>
</dbReference>
<dbReference type="InterPro" id="IPR002104">
    <property type="entry name" value="Integrase_catalytic"/>
</dbReference>
<dbReference type="RefSeq" id="WP_115059018.1">
    <property type="nucleotide sequence ID" value="NZ_CP033893.1"/>
</dbReference>
<protein>
    <submittedName>
        <fullName evidence="6">DUF4102 domain-containing protein</fullName>
    </submittedName>
</protein>
<proteinExistence type="inferred from homology"/>
<dbReference type="PANTHER" id="PTHR30629">
    <property type="entry name" value="PROPHAGE INTEGRASE"/>
    <property type="match status" value="1"/>
</dbReference>
<evidence type="ECO:0000256" key="2">
    <source>
        <dbReference type="ARBA" id="ARBA00022908"/>
    </source>
</evidence>
<evidence type="ECO:0000256" key="3">
    <source>
        <dbReference type="ARBA" id="ARBA00023125"/>
    </source>
</evidence>
<evidence type="ECO:0000256" key="1">
    <source>
        <dbReference type="ARBA" id="ARBA00008857"/>
    </source>
</evidence>
<accession>A0A515CW92</accession>
<dbReference type="InterPro" id="IPR013762">
    <property type="entry name" value="Integrase-like_cat_sf"/>
</dbReference>
<dbReference type="AlphaFoldDB" id="A0A515CW92"/>
<evidence type="ECO:0000313" key="7">
    <source>
        <dbReference type="Proteomes" id="UP000317572"/>
    </source>
</evidence>
<gene>
    <name evidence="6" type="ORF">EGO53_11750</name>
</gene>
<dbReference type="CDD" id="cd00801">
    <property type="entry name" value="INT_P4_C"/>
    <property type="match status" value="1"/>
</dbReference>
<dbReference type="InterPro" id="IPR050808">
    <property type="entry name" value="Phage_Integrase"/>
</dbReference>
<dbReference type="Proteomes" id="UP000317572">
    <property type="component" value="Chromosome"/>
</dbReference>
<dbReference type="Gene3D" id="3.30.160.390">
    <property type="entry name" value="Integrase, DNA-binding domain"/>
    <property type="match status" value="1"/>
</dbReference>
<dbReference type="InterPro" id="IPR038488">
    <property type="entry name" value="Integrase_DNA-bd_sf"/>
</dbReference>
<dbReference type="Gene3D" id="1.10.150.130">
    <property type="match status" value="1"/>
</dbReference>
<dbReference type="PANTHER" id="PTHR30629:SF2">
    <property type="entry name" value="PROPHAGE INTEGRASE INTS-RELATED"/>
    <property type="match status" value="1"/>
</dbReference>
<evidence type="ECO:0000259" key="5">
    <source>
        <dbReference type="PROSITE" id="PS51898"/>
    </source>
</evidence>
<sequence length="400" mass="45078">MYTVLTDAKLRKLNGKPIPKLIEMPDGGGLSIRVTPLGLIVFQYRYRYAGKARRMTLGSYDDISLKEARDMVQEAKRALAEGKDPITVKAMTLEAIAGAASVKDCLSHWISSAQAQRLVKLQYWERAFDRHITPYVGDMIVDEMQISHWQPVFKRMRTSGAETFAGIMLSKLKQVFSYCLRTEKIHLNPISALRISDVGKPVGVVKRYFSDDEIGAFWLALEGSRIVHQNKIFIKLLLLTGCRGVELRKAKKGEFDVKNRTWRVPAENSKTRQPFVRGLSEDAAKLIEEAMSLYPNISQLFPPAIVQGDRPMSAGVLLNMAEQLRNEMGVHDWAMHDLRRTAKTKMSELGIEPHVSEKVLGHKLGGVLAVYDQHSYLKEQQNALDIWASHVASCVSSMRP</sequence>